<reference evidence="1 2" key="1">
    <citation type="submission" date="2020-09" db="EMBL/GenBank/DDBJ databases">
        <title>Methylomonas albis sp. nov. and Methylomonas fluvii sp. nov.: Two cold-adapted methanotrophs from the River Elbe and an amended description of Methylovulum psychrotolerans strain Eb1.</title>
        <authorList>
            <person name="Bussmann I.K."/>
            <person name="Klings K.-W."/>
            <person name="Warnstedt J."/>
            <person name="Hoppert M."/>
            <person name="Saborowski A."/>
            <person name="Horn F."/>
            <person name="Liebner S."/>
        </authorList>
    </citation>
    <scope>NUCLEOTIDE SEQUENCE [LARGE SCALE GENOMIC DNA]</scope>
    <source>
        <strain evidence="1 2">EbB</strain>
    </source>
</reference>
<organism evidence="1 2">
    <name type="scientific">Methylomonas fluvii</name>
    <dbReference type="NCBI Taxonomy" id="1854564"/>
    <lineage>
        <taxon>Bacteria</taxon>
        <taxon>Pseudomonadati</taxon>
        <taxon>Pseudomonadota</taxon>
        <taxon>Gammaproteobacteria</taxon>
        <taxon>Methylococcales</taxon>
        <taxon>Methylococcaceae</taxon>
        <taxon>Methylomonas</taxon>
    </lineage>
</organism>
<comment type="caution">
    <text evidence="1">The sequence shown here is derived from an EMBL/GenBank/DDBJ whole genome shotgun (WGS) entry which is preliminary data.</text>
</comment>
<evidence type="ECO:0000313" key="2">
    <source>
        <dbReference type="Proteomes" id="UP000641152"/>
    </source>
</evidence>
<dbReference type="EMBL" id="JACXST010000001">
    <property type="protein sequence ID" value="MBD9359672.1"/>
    <property type="molecule type" value="Genomic_DNA"/>
</dbReference>
<gene>
    <name evidence="1" type="ORF">EBB_03740</name>
</gene>
<name>A0ABR9D979_9GAMM</name>
<accession>A0ABR9D979</accession>
<protein>
    <submittedName>
        <fullName evidence="1">Uncharacterized protein</fullName>
    </submittedName>
</protein>
<evidence type="ECO:0000313" key="1">
    <source>
        <dbReference type="EMBL" id="MBD9359672.1"/>
    </source>
</evidence>
<keyword evidence="2" id="KW-1185">Reference proteome</keyword>
<proteinExistence type="predicted"/>
<sequence length="141" mass="16066">MINNGSYKQFDRSTLTDNELVGFRIGVDKELARRGINFIVGEFGEKIAIEFFNSTPKLPNLMAAATDEKNIDALSRDGDQYSIKTQMKAKKSSTIYPDAEHPDKQLFEYLLLVKLSTDYELINLFRFSWGHLFRPVHGISG</sequence>
<dbReference type="Proteomes" id="UP000641152">
    <property type="component" value="Unassembled WGS sequence"/>
</dbReference>
<dbReference type="RefSeq" id="WP_192392530.1">
    <property type="nucleotide sequence ID" value="NZ_CAJHIU010000001.1"/>
</dbReference>